<dbReference type="SUPFAM" id="SSF49599">
    <property type="entry name" value="TRAF domain-like"/>
    <property type="match status" value="1"/>
</dbReference>
<evidence type="ECO:0000256" key="1">
    <source>
        <dbReference type="ARBA" id="ARBA00004906"/>
    </source>
</evidence>
<dbReference type="AlphaFoldDB" id="A0A834ZXL9"/>
<dbReference type="CDD" id="cd00121">
    <property type="entry name" value="MATH"/>
    <property type="match status" value="1"/>
</dbReference>
<proteinExistence type="inferred from homology"/>
<accession>A0A834ZXL9</accession>
<dbReference type="PROSITE" id="PS50097">
    <property type="entry name" value="BTB"/>
    <property type="match status" value="1"/>
</dbReference>
<dbReference type="Gene3D" id="2.60.210.10">
    <property type="entry name" value="Apoptosis, Tumor Necrosis Factor Receptor Associated Protein 2, Chain A"/>
    <property type="match status" value="1"/>
</dbReference>
<dbReference type="EMBL" id="JACEFO010002892">
    <property type="protein sequence ID" value="KAF8646578.1"/>
    <property type="molecule type" value="Genomic_DNA"/>
</dbReference>
<dbReference type="InterPro" id="IPR045005">
    <property type="entry name" value="BPM1-6"/>
</dbReference>
<dbReference type="OrthoDB" id="6359816at2759"/>
<keyword evidence="5" id="KW-1185">Reference proteome</keyword>
<sequence>MSATAGSVFDSCSFTHQFKLNFEETKNADIGKHVSSGDISAGGHLWRILCYPRIVLEKYNGEYSYLGVFLSLESETKYAKAIFEAFVMDGNGVPSSSRKHSLLESTDGSDVSFVVDGEEFPAHRAVLAARSPVFKAQLLGSMAEAKMSSISLQDIAPATLKAMLRFIYTDDLPIDEDGDEELPTEAFQDLLAAADRFALDRLKLICAKKLWDDVSTDTVGATLACAETYSCRELKMKCLDFFADEKNFKEAVLTDGFVQLVQTFPAILAELRVKVVGS</sequence>
<comment type="caution">
    <text evidence="4">The sequence shown here is derived from an EMBL/GenBank/DDBJ whole genome shotgun (WGS) entry which is preliminary data.</text>
</comment>
<organism evidence="4 5">
    <name type="scientific">Digitaria exilis</name>
    <dbReference type="NCBI Taxonomy" id="1010633"/>
    <lineage>
        <taxon>Eukaryota</taxon>
        <taxon>Viridiplantae</taxon>
        <taxon>Streptophyta</taxon>
        <taxon>Embryophyta</taxon>
        <taxon>Tracheophyta</taxon>
        <taxon>Spermatophyta</taxon>
        <taxon>Magnoliopsida</taxon>
        <taxon>Liliopsida</taxon>
        <taxon>Poales</taxon>
        <taxon>Poaceae</taxon>
        <taxon>PACMAD clade</taxon>
        <taxon>Panicoideae</taxon>
        <taxon>Panicodae</taxon>
        <taxon>Paniceae</taxon>
        <taxon>Anthephorinae</taxon>
        <taxon>Digitaria</taxon>
    </lineage>
</organism>
<dbReference type="Proteomes" id="UP000636709">
    <property type="component" value="Unassembled WGS sequence"/>
</dbReference>
<dbReference type="InterPro" id="IPR002083">
    <property type="entry name" value="MATH/TRAF_dom"/>
</dbReference>
<evidence type="ECO:0000313" key="4">
    <source>
        <dbReference type="EMBL" id="KAF8646578.1"/>
    </source>
</evidence>
<gene>
    <name evidence="4" type="ORF">HU200_065802</name>
</gene>
<dbReference type="InterPro" id="IPR000210">
    <property type="entry name" value="BTB/POZ_dom"/>
</dbReference>
<dbReference type="GO" id="GO:0016567">
    <property type="term" value="P:protein ubiquitination"/>
    <property type="evidence" value="ECO:0007669"/>
    <property type="project" value="InterPro"/>
</dbReference>
<dbReference type="InterPro" id="IPR056423">
    <property type="entry name" value="BACK_BPM_SPOP"/>
</dbReference>
<dbReference type="PANTHER" id="PTHR26379:SF469">
    <property type="entry name" value="MAB1"/>
    <property type="match status" value="1"/>
</dbReference>
<feature type="domain" description="BTB" evidence="3">
    <location>
        <begin position="109"/>
        <end position="176"/>
    </location>
</feature>
<evidence type="ECO:0000313" key="5">
    <source>
        <dbReference type="Proteomes" id="UP000636709"/>
    </source>
</evidence>
<dbReference type="SMART" id="SM00225">
    <property type="entry name" value="BTB"/>
    <property type="match status" value="1"/>
</dbReference>
<dbReference type="Pfam" id="PF00651">
    <property type="entry name" value="BTB"/>
    <property type="match status" value="1"/>
</dbReference>
<dbReference type="Pfam" id="PF24570">
    <property type="entry name" value="BACK_BPM_SPOP"/>
    <property type="match status" value="1"/>
</dbReference>
<dbReference type="Gene3D" id="3.30.710.10">
    <property type="entry name" value="Potassium Channel Kv1.1, Chain A"/>
    <property type="match status" value="1"/>
</dbReference>
<evidence type="ECO:0000256" key="2">
    <source>
        <dbReference type="ARBA" id="ARBA00010846"/>
    </source>
</evidence>
<dbReference type="PANTHER" id="PTHR26379">
    <property type="entry name" value="BTB/POZ AND MATH DOMAIN-CONTAINING PROTEIN 1"/>
    <property type="match status" value="1"/>
</dbReference>
<protein>
    <recommendedName>
        <fullName evidence="3">BTB domain-containing protein</fullName>
    </recommendedName>
</protein>
<dbReference type="InterPro" id="IPR011333">
    <property type="entry name" value="SKP1/BTB/POZ_sf"/>
</dbReference>
<name>A0A834ZXL9_9POAL</name>
<dbReference type="InterPro" id="IPR008974">
    <property type="entry name" value="TRAF-like"/>
</dbReference>
<dbReference type="SUPFAM" id="SSF54695">
    <property type="entry name" value="POZ domain"/>
    <property type="match status" value="1"/>
</dbReference>
<dbReference type="Gene3D" id="1.25.40.420">
    <property type="match status" value="1"/>
</dbReference>
<comment type="pathway">
    <text evidence="1">Protein modification; protein ubiquitination.</text>
</comment>
<comment type="similarity">
    <text evidence="2">Belongs to the Tdpoz family.</text>
</comment>
<reference evidence="4" key="1">
    <citation type="submission" date="2020-07" db="EMBL/GenBank/DDBJ databases">
        <title>Genome sequence and genetic diversity analysis of an under-domesticated orphan crop, white fonio (Digitaria exilis).</title>
        <authorList>
            <person name="Bennetzen J.L."/>
            <person name="Chen S."/>
            <person name="Ma X."/>
            <person name="Wang X."/>
            <person name="Yssel A.E.J."/>
            <person name="Chaluvadi S.R."/>
            <person name="Johnson M."/>
            <person name="Gangashetty P."/>
            <person name="Hamidou F."/>
            <person name="Sanogo M.D."/>
            <person name="Zwaenepoel A."/>
            <person name="Wallace J."/>
            <person name="Van De Peer Y."/>
            <person name="Van Deynze A."/>
        </authorList>
    </citation>
    <scope>NUCLEOTIDE SEQUENCE</scope>
    <source>
        <tissue evidence="4">Leaves</tissue>
    </source>
</reference>
<evidence type="ECO:0000259" key="3">
    <source>
        <dbReference type="PROSITE" id="PS50097"/>
    </source>
</evidence>